<proteinExistence type="predicted"/>
<keyword evidence="1" id="KW-0472">Membrane</keyword>
<evidence type="ECO:0000256" key="1">
    <source>
        <dbReference type="SAM" id="Phobius"/>
    </source>
</evidence>
<sequence>MKKFRSDSFYPYIILGLVAGGIHYLLKSILSLHSTFAFFGSLIAALIIYSLIVERKQ</sequence>
<feature type="transmembrane region" description="Helical" evidence="1">
    <location>
        <begin position="32"/>
        <end position="52"/>
    </location>
</feature>
<evidence type="ECO:0000313" key="2">
    <source>
        <dbReference type="EMBL" id="MCU7693307.1"/>
    </source>
</evidence>
<keyword evidence="1" id="KW-0812">Transmembrane</keyword>
<dbReference type="AlphaFoldDB" id="A0AAE3IJN2"/>
<protein>
    <submittedName>
        <fullName evidence="2">Uncharacterized protein</fullName>
    </submittedName>
</protein>
<comment type="caution">
    <text evidence="2">The sequence shown here is derived from an EMBL/GenBank/DDBJ whole genome shotgun (WGS) entry which is preliminary data.</text>
</comment>
<dbReference type="RefSeq" id="WP_263036793.1">
    <property type="nucleotide sequence ID" value="NZ_JAOTPL010000002.1"/>
</dbReference>
<evidence type="ECO:0000313" key="3">
    <source>
        <dbReference type="Proteomes" id="UP001209317"/>
    </source>
</evidence>
<dbReference type="EMBL" id="JAOTPL010000002">
    <property type="protein sequence ID" value="MCU7693307.1"/>
    <property type="molecule type" value="Genomic_DNA"/>
</dbReference>
<dbReference type="Proteomes" id="UP001209317">
    <property type="component" value="Unassembled WGS sequence"/>
</dbReference>
<feature type="transmembrane region" description="Helical" evidence="1">
    <location>
        <begin position="9"/>
        <end position="26"/>
    </location>
</feature>
<keyword evidence="1" id="KW-1133">Transmembrane helix</keyword>
<name>A0AAE3IJN2_9BACT</name>
<gene>
    <name evidence="2" type="ORF">OD355_02115</name>
</gene>
<accession>A0AAE3IJN2</accession>
<organism evidence="2 3">
    <name type="scientific">Haoranjiania flava</name>
    <dbReference type="NCBI Taxonomy" id="1856322"/>
    <lineage>
        <taxon>Bacteria</taxon>
        <taxon>Pseudomonadati</taxon>
        <taxon>Bacteroidota</taxon>
        <taxon>Chitinophagia</taxon>
        <taxon>Chitinophagales</taxon>
        <taxon>Chitinophagaceae</taxon>
        <taxon>Haoranjiania</taxon>
    </lineage>
</organism>
<reference evidence="2" key="1">
    <citation type="submission" date="2022-10" db="EMBL/GenBank/DDBJ databases">
        <authorList>
            <person name="Kim H.S."/>
            <person name="Kim J.-S."/>
            <person name="Suh M.K."/>
            <person name="Eom M.K."/>
            <person name="Lee J.-S."/>
        </authorList>
    </citation>
    <scope>NUCLEOTIDE SEQUENCE</scope>
    <source>
        <strain evidence="2">LIP-5</strain>
    </source>
</reference>
<keyword evidence="3" id="KW-1185">Reference proteome</keyword>